<sequence length="436" mass="49790">MEVIGERRSLTRKFLHLLILEQLETLNLSFGTGEIHYGFQFLLRCKRLRDLNLSYLRHVEPRQLLSIIPSLSSIVSLNLQMTCAIDQVLEAIGNCCSHIQELNLTSTLVSDDGIFRMSGESQNDGVKRCQKLQRLIVTETRVSWVGALCALRCFPEIRDFDFDKIFQVFEHLDPESEAMLELPKLKLRSLYSVSPCIRGDSVDAASKICPNIELLSVMNAWIGNEMLYKFMQFENVRSVTIVNNDGMTLDYDEGVLPFLQVCGPQLENLILNKFTTVNLTSLGGSCPRLRKMALCNIGSYEPKGNAPVRGLFRCLTALELWFDDRTEFTSKYTLLQLLLDSVHISNLLVKKSDDFTLETLREIWGFNPMRKLARITLEECHSMTGLVKVDLGKCHRCPKPLLTYAKYLPFTFISICNYGYINLLHTAHEHAFNIKQ</sequence>
<protein>
    <recommendedName>
        <fullName evidence="3">F-box/LRR-repeat protein</fullName>
    </recommendedName>
</protein>
<dbReference type="GO" id="GO:0031146">
    <property type="term" value="P:SCF-dependent proteasomal ubiquitin-dependent protein catabolic process"/>
    <property type="evidence" value="ECO:0007669"/>
    <property type="project" value="TreeGrafter"/>
</dbReference>
<dbReference type="Proteomes" id="UP000708208">
    <property type="component" value="Unassembled WGS sequence"/>
</dbReference>
<dbReference type="PANTHER" id="PTHR13318:SF247">
    <property type="entry name" value="GH16156P"/>
    <property type="match status" value="1"/>
</dbReference>
<evidence type="ECO:0000313" key="2">
    <source>
        <dbReference type="Proteomes" id="UP000708208"/>
    </source>
</evidence>
<keyword evidence="2" id="KW-1185">Reference proteome</keyword>
<accession>A0A8J2PE58</accession>
<dbReference type="GO" id="GO:0019005">
    <property type="term" value="C:SCF ubiquitin ligase complex"/>
    <property type="evidence" value="ECO:0007669"/>
    <property type="project" value="TreeGrafter"/>
</dbReference>
<organism evidence="1 2">
    <name type="scientific">Allacma fusca</name>
    <dbReference type="NCBI Taxonomy" id="39272"/>
    <lineage>
        <taxon>Eukaryota</taxon>
        <taxon>Metazoa</taxon>
        <taxon>Ecdysozoa</taxon>
        <taxon>Arthropoda</taxon>
        <taxon>Hexapoda</taxon>
        <taxon>Collembola</taxon>
        <taxon>Symphypleona</taxon>
        <taxon>Sminthuridae</taxon>
        <taxon>Allacma</taxon>
    </lineage>
</organism>
<proteinExistence type="predicted"/>
<comment type="caution">
    <text evidence="1">The sequence shown here is derived from an EMBL/GenBank/DDBJ whole genome shotgun (WGS) entry which is preliminary data.</text>
</comment>
<reference evidence="1" key="1">
    <citation type="submission" date="2021-06" db="EMBL/GenBank/DDBJ databases">
        <authorList>
            <person name="Hodson N. C."/>
            <person name="Mongue J. A."/>
            <person name="Jaron S. K."/>
        </authorList>
    </citation>
    <scope>NUCLEOTIDE SEQUENCE</scope>
</reference>
<evidence type="ECO:0000313" key="1">
    <source>
        <dbReference type="EMBL" id="CAG7825672.1"/>
    </source>
</evidence>
<dbReference type="PANTHER" id="PTHR13318">
    <property type="entry name" value="PARTNER OF PAIRED, ISOFORM B-RELATED"/>
    <property type="match status" value="1"/>
</dbReference>
<dbReference type="OrthoDB" id="16120at2759"/>
<name>A0A8J2PE58_9HEXA</name>
<dbReference type="EMBL" id="CAJVCH010537177">
    <property type="protein sequence ID" value="CAG7825672.1"/>
    <property type="molecule type" value="Genomic_DNA"/>
</dbReference>
<gene>
    <name evidence="1" type="ORF">AFUS01_LOCUS35773</name>
</gene>
<dbReference type="AlphaFoldDB" id="A0A8J2PE58"/>
<evidence type="ECO:0008006" key="3">
    <source>
        <dbReference type="Google" id="ProtNLM"/>
    </source>
</evidence>